<accession>A0ACA9R4Y3</accession>
<evidence type="ECO:0000313" key="2">
    <source>
        <dbReference type="Proteomes" id="UP000789920"/>
    </source>
</evidence>
<gene>
    <name evidence="1" type="ORF">RPERSI_LOCUS17109</name>
</gene>
<reference evidence="1" key="1">
    <citation type="submission" date="2021-06" db="EMBL/GenBank/DDBJ databases">
        <authorList>
            <person name="Kallberg Y."/>
            <person name="Tangrot J."/>
            <person name="Rosling A."/>
        </authorList>
    </citation>
    <scope>NUCLEOTIDE SEQUENCE</scope>
    <source>
        <strain evidence="1">MA461A</strain>
    </source>
</reference>
<proteinExistence type="predicted"/>
<sequence length="262" mass="31027">MIETLEKYIEVSGYYSDWSSRKTILDNRVRRQDPNSEEAESTLTTMLLIFGTILKTKPPLYHDKLKQEFYQRKILKDGENCKKLDVNSPEYAEALCDAFAGMQVALQNERELAQTLASKTYQDIETENRFSSGNAEQGEKVFERIKGSISLRDYQEKFYFFPQQQEQQKEEFELWEVASETQQNNVQQTNYDGLFISKRKSLLDEYHLARKKLKGEKPRRGEETRKDVKNLMIQIEKEVGIVETRNWEEKQDTIEKIIHRER</sequence>
<organism evidence="1 2">
    <name type="scientific">Racocetra persica</name>
    <dbReference type="NCBI Taxonomy" id="160502"/>
    <lineage>
        <taxon>Eukaryota</taxon>
        <taxon>Fungi</taxon>
        <taxon>Fungi incertae sedis</taxon>
        <taxon>Mucoromycota</taxon>
        <taxon>Glomeromycotina</taxon>
        <taxon>Glomeromycetes</taxon>
        <taxon>Diversisporales</taxon>
        <taxon>Gigasporaceae</taxon>
        <taxon>Racocetra</taxon>
    </lineage>
</organism>
<comment type="caution">
    <text evidence="1">The sequence shown here is derived from an EMBL/GenBank/DDBJ whole genome shotgun (WGS) entry which is preliminary data.</text>
</comment>
<name>A0ACA9R4Y3_9GLOM</name>
<keyword evidence="2" id="KW-1185">Reference proteome</keyword>
<dbReference type="Proteomes" id="UP000789920">
    <property type="component" value="Unassembled WGS sequence"/>
</dbReference>
<feature type="non-terminal residue" evidence="1">
    <location>
        <position position="262"/>
    </location>
</feature>
<evidence type="ECO:0000313" key="1">
    <source>
        <dbReference type="EMBL" id="CAG8777393.1"/>
    </source>
</evidence>
<protein>
    <submittedName>
        <fullName evidence="1">22256_t:CDS:1</fullName>
    </submittedName>
</protein>
<dbReference type="EMBL" id="CAJVQC010043379">
    <property type="protein sequence ID" value="CAG8777393.1"/>
    <property type="molecule type" value="Genomic_DNA"/>
</dbReference>